<proteinExistence type="predicted"/>
<name>A0AA36I2I8_9DINO</name>
<keyword evidence="2" id="KW-1185">Reference proteome</keyword>
<dbReference type="EMBL" id="CAUJNA010000663">
    <property type="protein sequence ID" value="CAJ1379858.1"/>
    <property type="molecule type" value="Genomic_DNA"/>
</dbReference>
<comment type="caution">
    <text evidence="1">The sequence shown here is derived from an EMBL/GenBank/DDBJ whole genome shotgun (WGS) entry which is preliminary data.</text>
</comment>
<feature type="non-terminal residue" evidence="1">
    <location>
        <position position="163"/>
    </location>
</feature>
<protein>
    <submittedName>
        <fullName evidence="1">Uncharacterized protein</fullName>
    </submittedName>
</protein>
<reference evidence="1" key="1">
    <citation type="submission" date="2023-08" db="EMBL/GenBank/DDBJ databases">
        <authorList>
            <person name="Chen Y."/>
            <person name="Shah S."/>
            <person name="Dougan E. K."/>
            <person name="Thang M."/>
            <person name="Chan C."/>
        </authorList>
    </citation>
    <scope>NUCLEOTIDE SEQUENCE</scope>
</reference>
<evidence type="ECO:0000313" key="2">
    <source>
        <dbReference type="Proteomes" id="UP001178507"/>
    </source>
</evidence>
<gene>
    <name evidence="1" type="ORF">EVOR1521_LOCUS7968</name>
</gene>
<dbReference type="AlphaFoldDB" id="A0AA36I2I8"/>
<evidence type="ECO:0000313" key="1">
    <source>
        <dbReference type="EMBL" id="CAJ1379858.1"/>
    </source>
</evidence>
<dbReference type="Proteomes" id="UP001178507">
    <property type="component" value="Unassembled WGS sequence"/>
</dbReference>
<sequence>MVDRATGYHQDAAARNRESAHYFELLNSDFQNTLQKLGVFLDYCPAEGPTLEDNYMAKGEIIRSEALKRLLDLNVSQHLRRAMLRKTVKTRVPELLDGQPCAYWRWHKKGAKKREKMAWLRTGTTTVLVAVEQLRAAFGFESWNPSEEDEKAIKDAAASSIFE</sequence>
<accession>A0AA36I2I8</accession>
<organism evidence="1 2">
    <name type="scientific">Effrenium voratum</name>
    <dbReference type="NCBI Taxonomy" id="2562239"/>
    <lineage>
        <taxon>Eukaryota</taxon>
        <taxon>Sar</taxon>
        <taxon>Alveolata</taxon>
        <taxon>Dinophyceae</taxon>
        <taxon>Suessiales</taxon>
        <taxon>Symbiodiniaceae</taxon>
        <taxon>Effrenium</taxon>
    </lineage>
</organism>